<comment type="similarity">
    <text evidence="1 3">Belongs to the 5'-nucleotidase family.</text>
</comment>
<evidence type="ECO:0000256" key="3">
    <source>
        <dbReference type="RuleBase" id="RU362119"/>
    </source>
</evidence>
<dbReference type="OrthoDB" id="10252235at2759"/>
<dbReference type="InterPro" id="IPR036907">
    <property type="entry name" value="5'-Nucleotdase_C_sf"/>
</dbReference>
<feature type="non-terminal residue" evidence="6">
    <location>
        <position position="487"/>
    </location>
</feature>
<evidence type="ECO:0000313" key="7">
    <source>
        <dbReference type="Proteomes" id="UP000274922"/>
    </source>
</evidence>
<name>A0A4P9XB40_9FUNG</name>
<evidence type="ECO:0008006" key="8">
    <source>
        <dbReference type="Google" id="ProtNLM"/>
    </source>
</evidence>
<dbReference type="AlphaFoldDB" id="A0A4P9XB40"/>
<feature type="domain" description="5'-Nucleotidase C-terminal" evidence="5">
    <location>
        <begin position="301"/>
        <end position="463"/>
    </location>
</feature>
<dbReference type="PANTHER" id="PTHR11575:SF48">
    <property type="entry name" value="5'-NUCLEOTIDASE"/>
    <property type="match status" value="1"/>
</dbReference>
<dbReference type="SUPFAM" id="SSF55816">
    <property type="entry name" value="5'-nucleotidase (syn. UDP-sugar hydrolase), C-terminal domain"/>
    <property type="match status" value="1"/>
</dbReference>
<dbReference type="PANTHER" id="PTHR11575">
    <property type="entry name" value="5'-NUCLEOTIDASE-RELATED"/>
    <property type="match status" value="1"/>
</dbReference>
<dbReference type="Pfam" id="PF00149">
    <property type="entry name" value="Metallophos"/>
    <property type="match status" value="1"/>
</dbReference>
<organism evidence="6 7">
    <name type="scientific">Caulochytrium protostelioides</name>
    <dbReference type="NCBI Taxonomy" id="1555241"/>
    <lineage>
        <taxon>Eukaryota</taxon>
        <taxon>Fungi</taxon>
        <taxon>Fungi incertae sedis</taxon>
        <taxon>Chytridiomycota</taxon>
        <taxon>Chytridiomycota incertae sedis</taxon>
        <taxon>Chytridiomycetes</taxon>
        <taxon>Caulochytriales</taxon>
        <taxon>Caulochytriaceae</taxon>
        <taxon>Caulochytrium</taxon>
    </lineage>
</organism>
<evidence type="ECO:0000256" key="1">
    <source>
        <dbReference type="ARBA" id="ARBA00006654"/>
    </source>
</evidence>
<keyword evidence="2" id="KW-0732">Signal</keyword>
<keyword evidence="3" id="KW-0547">Nucleotide-binding</keyword>
<dbReference type="Pfam" id="PF02872">
    <property type="entry name" value="5_nucleotid_C"/>
    <property type="match status" value="1"/>
</dbReference>
<dbReference type="PRINTS" id="PR01607">
    <property type="entry name" value="APYRASEFAMLY"/>
</dbReference>
<protein>
    <recommendedName>
        <fullName evidence="8">Metallo-dependent phosphatase</fullName>
    </recommendedName>
</protein>
<keyword evidence="3" id="KW-0378">Hydrolase</keyword>
<dbReference type="GO" id="GO:0016787">
    <property type="term" value="F:hydrolase activity"/>
    <property type="evidence" value="ECO:0007669"/>
    <property type="project" value="UniProtKB-KW"/>
</dbReference>
<dbReference type="GO" id="GO:0000166">
    <property type="term" value="F:nucleotide binding"/>
    <property type="evidence" value="ECO:0007669"/>
    <property type="project" value="UniProtKB-KW"/>
</dbReference>
<sequence>MAKRLDISHINDFYYLEEQRREPVGGVARACAALDRHEAEVVQASGHAPLRLFSGDVFNPSIHSSSTLGSHMVIGLECLRFDAACPGNHDFDFGVHQAVLLMARTSFPWVLSNVLDASTGGIVANCREYVVLERGGLRIGVIGLMERETLETIPHFVPHVYRDFVDVAAELAPRLRQPVDAGGEGVDLVVALTHMRLPNDRRLTRSGYVDLVLGGHDHAYTPDVSEGPIRLVKSGSDLREITFLELTVAPRADTREPPATAELLGRAVRQPITRAVDPDPKVNAQVHDAVGEYIAKLNKPIAYADVPLDARSSTCRLEECNVGNFATDLMRLAYNAQAAFLVGGTIRSDTLYPAGELVLRDLLDIFPFDDPCVVVRLTGRQLHAAMENALSGLPKMEGKFPHISGFTMRYDSSRPPGQRVVDMTMVRELPHFCTREPVLDDEVYTVVTREYVRQGNEGFTMLADAPITVDEHEGMLLSAIVRRFLDG</sequence>
<dbReference type="InterPro" id="IPR006179">
    <property type="entry name" value="5_nucleotidase/apyrase"/>
</dbReference>
<accession>A0A4P9XB40</accession>
<dbReference type="SUPFAM" id="SSF56300">
    <property type="entry name" value="Metallo-dependent phosphatases"/>
    <property type="match status" value="1"/>
</dbReference>
<keyword evidence="7" id="KW-1185">Reference proteome</keyword>
<evidence type="ECO:0000256" key="2">
    <source>
        <dbReference type="ARBA" id="ARBA00022729"/>
    </source>
</evidence>
<dbReference type="GO" id="GO:0009166">
    <property type="term" value="P:nucleotide catabolic process"/>
    <property type="evidence" value="ECO:0007669"/>
    <property type="project" value="InterPro"/>
</dbReference>
<dbReference type="Gene3D" id="3.90.780.10">
    <property type="entry name" value="5'-Nucleotidase, C-terminal domain"/>
    <property type="match status" value="1"/>
</dbReference>
<dbReference type="Gene3D" id="3.60.21.10">
    <property type="match status" value="1"/>
</dbReference>
<gene>
    <name evidence="6" type="ORF">CXG81DRAFT_10609</name>
</gene>
<dbReference type="InterPro" id="IPR029052">
    <property type="entry name" value="Metallo-depent_PP-like"/>
</dbReference>
<evidence type="ECO:0000259" key="4">
    <source>
        <dbReference type="Pfam" id="PF00149"/>
    </source>
</evidence>
<dbReference type="InterPro" id="IPR008334">
    <property type="entry name" value="5'-Nucleotdase_C"/>
</dbReference>
<evidence type="ECO:0000259" key="5">
    <source>
        <dbReference type="Pfam" id="PF02872"/>
    </source>
</evidence>
<dbReference type="Proteomes" id="UP000274922">
    <property type="component" value="Unassembled WGS sequence"/>
</dbReference>
<dbReference type="EMBL" id="ML014140">
    <property type="protein sequence ID" value="RKP02582.1"/>
    <property type="molecule type" value="Genomic_DNA"/>
</dbReference>
<reference evidence="7" key="1">
    <citation type="journal article" date="2018" name="Nat. Microbiol.">
        <title>Leveraging single-cell genomics to expand the fungal tree of life.</title>
        <authorList>
            <person name="Ahrendt S.R."/>
            <person name="Quandt C.A."/>
            <person name="Ciobanu D."/>
            <person name="Clum A."/>
            <person name="Salamov A."/>
            <person name="Andreopoulos B."/>
            <person name="Cheng J.F."/>
            <person name="Woyke T."/>
            <person name="Pelin A."/>
            <person name="Henrissat B."/>
            <person name="Reynolds N.K."/>
            <person name="Benny G.L."/>
            <person name="Smith M.E."/>
            <person name="James T.Y."/>
            <person name="Grigoriev I.V."/>
        </authorList>
    </citation>
    <scope>NUCLEOTIDE SEQUENCE [LARGE SCALE GENOMIC DNA]</scope>
    <source>
        <strain evidence="7">ATCC 52028</strain>
    </source>
</reference>
<evidence type="ECO:0000313" key="6">
    <source>
        <dbReference type="EMBL" id="RKP02582.1"/>
    </source>
</evidence>
<dbReference type="STRING" id="1555241.A0A4P9XB40"/>
<feature type="domain" description="Calcineurin-like phosphoesterase" evidence="4">
    <location>
        <begin position="51"/>
        <end position="220"/>
    </location>
</feature>
<dbReference type="InterPro" id="IPR004843">
    <property type="entry name" value="Calcineurin-like_PHP"/>
</dbReference>
<proteinExistence type="inferred from homology"/>